<gene>
    <name evidence="2" type="ORF">C7R92_16125</name>
</gene>
<feature type="coiled-coil region" evidence="1">
    <location>
        <begin position="23"/>
        <end position="50"/>
    </location>
</feature>
<reference evidence="2 3" key="1">
    <citation type="submission" date="2018-03" db="EMBL/GenBank/DDBJ databases">
        <title>Brevisbacillus phylogenomics.</title>
        <authorList>
            <person name="Dunlap C."/>
        </authorList>
    </citation>
    <scope>NUCLEOTIDE SEQUENCE [LARGE SCALE GENOMIC DNA]</scope>
    <source>
        <strain evidence="2 3">NRRL B-41110</strain>
    </source>
</reference>
<dbReference type="EMBL" id="PXZO01000029">
    <property type="protein sequence ID" value="PSK09223.1"/>
    <property type="molecule type" value="Genomic_DNA"/>
</dbReference>
<keyword evidence="1" id="KW-0175">Coiled coil</keyword>
<organism evidence="2 3">
    <name type="scientific">Brevibacillus porteri</name>
    <dbReference type="NCBI Taxonomy" id="2126350"/>
    <lineage>
        <taxon>Bacteria</taxon>
        <taxon>Bacillati</taxon>
        <taxon>Bacillota</taxon>
        <taxon>Bacilli</taxon>
        <taxon>Bacillales</taxon>
        <taxon>Paenibacillaceae</taxon>
        <taxon>Brevibacillus</taxon>
    </lineage>
</organism>
<evidence type="ECO:0000256" key="1">
    <source>
        <dbReference type="SAM" id="Coils"/>
    </source>
</evidence>
<keyword evidence="3" id="KW-1185">Reference proteome</keyword>
<name>A0ABX5FRJ6_9BACL</name>
<accession>A0ABX5FRJ6</accession>
<evidence type="ECO:0000313" key="2">
    <source>
        <dbReference type="EMBL" id="PSK09223.1"/>
    </source>
</evidence>
<comment type="caution">
    <text evidence="2">The sequence shown here is derived from an EMBL/GenBank/DDBJ whole genome shotgun (WGS) entry which is preliminary data.</text>
</comment>
<proteinExistence type="predicted"/>
<protein>
    <submittedName>
        <fullName evidence="2">Uncharacterized protein</fullName>
    </submittedName>
</protein>
<evidence type="ECO:0000313" key="3">
    <source>
        <dbReference type="Proteomes" id="UP000241645"/>
    </source>
</evidence>
<sequence length="81" mass="9121">MIGSNVRLDRLFDAVKGNVGLKQSALIKELNKLNKQLEQLEKNVQGLITLFSNQALTLEQFNAKINAIRKNNMSLPNAKRN</sequence>
<dbReference type="Proteomes" id="UP000241645">
    <property type="component" value="Unassembled WGS sequence"/>
</dbReference>